<feature type="region of interest" description="Disordered" evidence="1">
    <location>
        <begin position="99"/>
        <end position="124"/>
    </location>
</feature>
<dbReference type="HOGENOM" id="CLU_877860_0_0_1"/>
<protein>
    <submittedName>
        <fullName evidence="2">Uncharacterized protein</fullName>
    </submittedName>
</protein>
<gene>
    <name evidence="2" type="ORF">CGI_10004472</name>
</gene>
<feature type="compositionally biased region" description="Polar residues" evidence="1">
    <location>
        <begin position="202"/>
        <end position="213"/>
    </location>
</feature>
<dbReference type="InParanoid" id="K1PBJ1"/>
<sequence>MCNTTSLSTVFLLFQSGRDYELTHRGLHFLNPCYHSTSSLHTALGQATALHPITHLTASTSKLPLPINREPVPPNPLANPPLKNSLSYTHLEPFSQTSAPLYTQPSYGSGRSTTSWQAKSGSLGSLNEKTVPSYQVIIISTYRERLRSKFVRKPLGGSNRATSTTIIQDSEFRSNMAHLMDTEAERNRLLARNGYGSDWRSDSTTPSSLQKRTLSAHGQRKEDLPRVSSNHGPAGLSVVSAPAPVMQRPELGRPDTKSSGTSSALSRVGSQQSMPLEPQLGMGTSTRSTKSQRIRGASNSLRLRQLEMRENHAIVFS</sequence>
<evidence type="ECO:0000256" key="1">
    <source>
        <dbReference type="SAM" id="MobiDB-lite"/>
    </source>
</evidence>
<evidence type="ECO:0000313" key="2">
    <source>
        <dbReference type="EMBL" id="EKC21167.1"/>
    </source>
</evidence>
<name>K1PBJ1_MAGGI</name>
<reference evidence="2" key="1">
    <citation type="journal article" date="2012" name="Nature">
        <title>The oyster genome reveals stress adaptation and complexity of shell formation.</title>
        <authorList>
            <person name="Zhang G."/>
            <person name="Fang X."/>
            <person name="Guo X."/>
            <person name="Li L."/>
            <person name="Luo R."/>
            <person name="Xu F."/>
            <person name="Yang P."/>
            <person name="Zhang L."/>
            <person name="Wang X."/>
            <person name="Qi H."/>
            <person name="Xiong Z."/>
            <person name="Que H."/>
            <person name="Xie Y."/>
            <person name="Holland P.W."/>
            <person name="Paps J."/>
            <person name="Zhu Y."/>
            <person name="Wu F."/>
            <person name="Chen Y."/>
            <person name="Wang J."/>
            <person name="Peng C."/>
            <person name="Meng J."/>
            <person name="Yang L."/>
            <person name="Liu J."/>
            <person name="Wen B."/>
            <person name="Zhang N."/>
            <person name="Huang Z."/>
            <person name="Zhu Q."/>
            <person name="Feng Y."/>
            <person name="Mount A."/>
            <person name="Hedgecock D."/>
            <person name="Xu Z."/>
            <person name="Liu Y."/>
            <person name="Domazet-Loso T."/>
            <person name="Du Y."/>
            <person name="Sun X."/>
            <person name="Zhang S."/>
            <person name="Liu B."/>
            <person name="Cheng P."/>
            <person name="Jiang X."/>
            <person name="Li J."/>
            <person name="Fan D."/>
            <person name="Wang W."/>
            <person name="Fu W."/>
            <person name="Wang T."/>
            <person name="Wang B."/>
            <person name="Zhang J."/>
            <person name="Peng Z."/>
            <person name="Li Y."/>
            <person name="Li N."/>
            <person name="Wang J."/>
            <person name="Chen M."/>
            <person name="He Y."/>
            <person name="Tan F."/>
            <person name="Song X."/>
            <person name="Zheng Q."/>
            <person name="Huang R."/>
            <person name="Yang H."/>
            <person name="Du X."/>
            <person name="Chen L."/>
            <person name="Yang M."/>
            <person name="Gaffney P.M."/>
            <person name="Wang S."/>
            <person name="Luo L."/>
            <person name="She Z."/>
            <person name="Ming Y."/>
            <person name="Huang W."/>
            <person name="Zhang S."/>
            <person name="Huang B."/>
            <person name="Zhang Y."/>
            <person name="Qu T."/>
            <person name="Ni P."/>
            <person name="Miao G."/>
            <person name="Wang J."/>
            <person name="Wang Q."/>
            <person name="Steinberg C.E."/>
            <person name="Wang H."/>
            <person name="Li N."/>
            <person name="Qian L."/>
            <person name="Zhang G."/>
            <person name="Li Y."/>
            <person name="Yang H."/>
            <person name="Liu X."/>
            <person name="Wang J."/>
            <person name="Yin Y."/>
            <person name="Wang J."/>
        </authorList>
    </citation>
    <scope>NUCLEOTIDE SEQUENCE [LARGE SCALE GENOMIC DNA]</scope>
    <source>
        <strain evidence="2">05x7-T-G4-1.051#20</strain>
    </source>
</reference>
<dbReference type="AlphaFoldDB" id="K1PBJ1"/>
<organism evidence="2">
    <name type="scientific">Magallana gigas</name>
    <name type="common">Pacific oyster</name>
    <name type="synonym">Crassostrea gigas</name>
    <dbReference type="NCBI Taxonomy" id="29159"/>
    <lineage>
        <taxon>Eukaryota</taxon>
        <taxon>Metazoa</taxon>
        <taxon>Spiralia</taxon>
        <taxon>Lophotrochozoa</taxon>
        <taxon>Mollusca</taxon>
        <taxon>Bivalvia</taxon>
        <taxon>Autobranchia</taxon>
        <taxon>Pteriomorphia</taxon>
        <taxon>Ostreida</taxon>
        <taxon>Ostreoidea</taxon>
        <taxon>Ostreidae</taxon>
        <taxon>Magallana</taxon>
    </lineage>
</organism>
<accession>K1PBJ1</accession>
<feature type="region of interest" description="Disordered" evidence="1">
    <location>
        <begin position="63"/>
        <end position="84"/>
    </location>
</feature>
<feature type="compositionally biased region" description="Polar residues" evidence="1">
    <location>
        <begin position="257"/>
        <end position="274"/>
    </location>
</feature>
<feature type="compositionally biased region" description="Polar residues" evidence="1">
    <location>
        <begin position="282"/>
        <end position="299"/>
    </location>
</feature>
<proteinExistence type="predicted"/>
<dbReference type="EMBL" id="JH818005">
    <property type="protein sequence ID" value="EKC21167.1"/>
    <property type="molecule type" value="Genomic_DNA"/>
</dbReference>
<feature type="region of interest" description="Disordered" evidence="1">
    <location>
        <begin position="194"/>
        <end position="299"/>
    </location>
</feature>